<organism evidence="2 5">
    <name type="scientific">Escherichia coli</name>
    <dbReference type="NCBI Taxonomy" id="562"/>
    <lineage>
        <taxon>Bacteria</taxon>
        <taxon>Pseudomonadati</taxon>
        <taxon>Pseudomonadota</taxon>
        <taxon>Gammaproteobacteria</taxon>
        <taxon>Enterobacterales</taxon>
        <taxon>Enterobacteriaceae</taxon>
        <taxon>Escherichia</taxon>
    </lineage>
</organism>
<evidence type="ECO:0000313" key="3">
    <source>
        <dbReference type="EMBL" id="PBN66945.1"/>
    </source>
</evidence>
<evidence type="ECO:0000313" key="2">
    <source>
        <dbReference type="EMBL" id="EFH6651972.1"/>
    </source>
</evidence>
<dbReference type="AlphaFoldDB" id="A0A1C7CNW7"/>
<accession>A0A236MJH0</accession>
<dbReference type="Proteomes" id="UP000036331">
    <property type="component" value="Unassembled WGS sequence"/>
</dbReference>
<reference evidence="3" key="2">
    <citation type="submission" date="2017-03" db="EMBL/GenBank/DDBJ databases">
        <title>The mobilome is the main driver of stx2-positive O26:H11 Escherichia coli strains evolution.</title>
        <authorList>
            <person name="Delannoy S."/>
            <person name="Mariani-Kurkdjian P."/>
            <person name="Webb H.E."/>
            <person name="Bonacorsi S."/>
            <person name="Fach P."/>
        </authorList>
    </citation>
    <scope>NUCLEOTIDE SEQUENCE</scope>
    <source>
        <strain evidence="3">34870</strain>
    </source>
</reference>
<reference evidence="2 5" key="3">
    <citation type="submission" date="2019-11" db="EMBL/GenBank/DDBJ databases">
        <authorList>
            <consortium name="GenomeTrakr network: Whole genome sequencing for foodborne pathogen traceback"/>
        </authorList>
    </citation>
    <scope>NUCLEOTIDE SEQUENCE [LARGE SCALE GENOMIC DNA]</scope>
    <source>
        <strain evidence="2 5">PSU-2072</strain>
    </source>
</reference>
<dbReference type="EMBL" id="AASWOY010000114">
    <property type="protein sequence ID" value="EFH6651972.1"/>
    <property type="molecule type" value="Genomic_DNA"/>
</dbReference>
<reference evidence="3 4" key="1">
    <citation type="journal article" date="2015" name="Genome Announc.">
        <title>Draft Genome Sequences of Human-Pathogenic Escherichia coli O26:H11 Strains Carrying the stx2 Gene Only and Circulating in France.</title>
        <authorList>
            <person name="Delannoy S."/>
            <person name="Mariani-Kurkdjian P."/>
            <person name="Bonacorsi S."/>
            <person name="Liguori S."/>
            <person name="Ison S.A."/>
            <person name="Fach P."/>
        </authorList>
    </citation>
    <scope>NUCLEOTIDE SEQUENCE [LARGE SCALE GENOMIC DNA]</scope>
    <source>
        <strain evidence="3 4">34870</strain>
    </source>
</reference>
<dbReference type="EMBL" id="LDXE02000012">
    <property type="protein sequence ID" value="PBN66945.1"/>
    <property type="molecule type" value="Genomic_DNA"/>
</dbReference>
<evidence type="ECO:0000259" key="1">
    <source>
        <dbReference type="Pfam" id="PF14213"/>
    </source>
</evidence>
<sequence length="104" mass="11740">MKIIKVASRYPCPGPRFKRLGPASGEEFREWVERELKHSPDLTIDLDGTEGYGSSFLEECFGGLIRRGVSPDKVKGIKFISEEEPELIDEINEYIEDAIKVSHG</sequence>
<dbReference type="InterPro" id="IPR025474">
    <property type="entry name" value="DUF4325"/>
</dbReference>
<dbReference type="Proteomes" id="UP000530628">
    <property type="component" value="Unassembled WGS sequence"/>
</dbReference>
<gene>
    <name evidence="3" type="ORF">ABE91_030270</name>
    <name evidence="2" type="ORF">GNW61_25120</name>
</gene>
<name>A0A1C7CNW7_ECOLX</name>
<dbReference type="RefSeq" id="WP_000691548.1">
    <property type="nucleotide sequence ID" value="NZ_BFXS01000149.1"/>
</dbReference>
<accession>A0A1C7CNW7</accession>
<evidence type="ECO:0000313" key="5">
    <source>
        <dbReference type="Proteomes" id="UP000530628"/>
    </source>
</evidence>
<proteinExistence type="predicted"/>
<comment type="caution">
    <text evidence="2">The sequence shown here is derived from an EMBL/GenBank/DDBJ whole genome shotgun (WGS) entry which is preliminary data.</text>
</comment>
<dbReference type="Pfam" id="PF14213">
    <property type="entry name" value="DUF4325"/>
    <property type="match status" value="1"/>
</dbReference>
<evidence type="ECO:0000313" key="4">
    <source>
        <dbReference type="Proteomes" id="UP000036331"/>
    </source>
</evidence>
<feature type="domain" description="DUF4325" evidence="1">
    <location>
        <begin position="24"/>
        <end position="84"/>
    </location>
</feature>
<protein>
    <submittedName>
        <fullName evidence="2">DUF4325 domain-containing protein</fullName>
    </submittedName>
</protein>